<feature type="transmembrane region" description="Helical" evidence="1">
    <location>
        <begin position="282"/>
        <end position="302"/>
    </location>
</feature>
<organism evidence="3 4">
    <name type="scientific">Zavarzinia aquatilis</name>
    <dbReference type="NCBI Taxonomy" id="2211142"/>
    <lineage>
        <taxon>Bacteria</taxon>
        <taxon>Pseudomonadati</taxon>
        <taxon>Pseudomonadota</taxon>
        <taxon>Alphaproteobacteria</taxon>
        <taxon>Rhodospirillales</taxon>
        <taxon>Zavarziniaceae</taxon>
        <taxon>Zavarzinia</taxon>
    </lineage>
</organism>
<dbReference type="InterPro" id="IPR029063">
    <property type="entry name" value="SAM-dependent_MTases_sf"/>
</dbReference>
<keyword evidence="4" id="KW-1185">Reference proteome</keyword>
<evidence type="ECO:0000259" key="2">
    <source>
        <dbReference type="Pfam" id="PF04230"/>
    </source>
</evidence>
<dbReference type="AlphaFoldDB" id="A0A317E2N4"/>
<dbReference type="EMBL" id="QGLE01000008">
    <property type="protein sequence ID" value="PWR21259.1"/>
    <property type="molecule type" value="Genomic_DNA"/>
</dbReference>
<dbReference type="PANTHER" id="PTHR36836:SF1">
    <property type="entry name" value="COLANIC ACID BIOSYNTHESIS PROTEIN WCAK"/>
    <property type="match status" value="1"/>
</dbReference>
<comment type="caution">
    <text evidence="3">The sequence shown here is derived from an EMBL/GenBank/DDBJ whole genome shotgun (WGS) entry which is preliminary data.</text>
</comment>
<keyword evidence="1" id="KW-0812">Transmembrane</keyword>
<reference evidence="3 4" key="1">
    <citation type="submission" date="2018-05" db="EMBL/GenBank/DDBJ databases">
        <title>Zavarzinia sp. HR-AS.</title>
        <authorList>
            <person name="Lee Y."/>
            <person name="Jeon C.O."/>
        </authorList>
    </citation>
    <scope>NUCLEOTIDE SEQUENCE [LARGE SCALE GENOMIC DNA]</scope>
    <source>
        <strain evidence="3 4">HR-AS</strain>
    </source>
</reference>
<gene>
    <name evidence="3" type="ORF">DKG74_14790</name>
</gene>
<dbReference type="PANTHER" id="PTHR36836">
    <property type="entry name" value="COLANIC ACID BIOSYNTHESIS PROTEIN WCAK"/>
    <property type="match status" value="1"/>
</dbReference>
<feature type="domain" description="Polysaccharide pyruvyl transferase" evidence="2">
    <location>
        <begin position="348"/>
        <end position="502"/>
    </location>
</feature>
<name>A0A317E2N4_9PROT</name>
<keyword evidence="1" id="KW-1133">Transmembrane helix</keyword>
<evidence type="ECO:0000256" key="1">
    <source>
        <dbReference type="SAM" id="Phobius"/>
    </source>
</evidence>
<dbReference type="OrthoDB" id="9806525at2"/>
<dbReference type="Gene3D" id="3.40.50.150">
    <property type="entry name" value="Vaccinia Virus protein VP39"/>
    <property type="match status" value="1"/>
</dbReference>
<accession>A0A317E2N4</accession>
<dbReference type="Pfam" id="PF04230">
    <property type="entry name" value="PS_pyruv_trans"/>
    <property type="match status" value="1"/>
</dbReference>
<protein>
    <recommendedName>
        <fullName evidence="2">Polysaccharide pyruvyl transferase domain-containing protein</fullName>
    </recommendedName>
</protein>
<proteinExistence type="predicted"/>
<keyword evidence="1" id="KW-0472">Membrane</keyword>
<evidence type="ECO:0000313" key="3">
    <source>
        <dbReference type="EMBL" id="PWR21259.1"/>
    </source>
</evidence>
<dbReference type="RefSeq" id="WP_109906937.1">
    <property type="nucleotide sequence ID" value="NZ_QGLE01000008.1"/>
</dbReference>
<sequence>MSKSPVTDYARWSTDEHLSPKWAERADFVARFVPPGLTVMDIGCGGMQFEHSSKAKTYIPVDVVARDERTRVVDLNAAELPDEWLDEVELVSFLGVLEYLLEPHEVLAKIARRGIAVACTYKSLELAPNANRRASGWVNDFSSSEFRAMVERAGFHVARRVLYKNNQHVYLLLPLVEHDDKTWWKETEEKKAARRAVKREARRHGQLDHKPVLLVAGFYGRGNCGDEALFHCIYEAFCDDYDIYVAVDEHGAFRGFWDWYPYNKCKVIHQTDLHAFSAKRTIAGFMIGGGGLAIGYAGNFVVSARMRRVPNFVAGVDLPELVQQPQVDPEDMTRGMAARAARKLDTAFMSAYLGAFDHLMVRTERSLRVASEIGVEAFLGGDWALRLIADNAPEEVPDPKRAVIVLREFALEIIPFTYVQQIEHLIAGLREQGWNPVLLPFCPEDVRSAKELGLDKLAPTSEHWWNPRRMKQIMAESGLVVSVGRLHAVIFAAPHDVPLCSLAPPLKLPSGKKSISKIDSICADWEIDQFADVDALLQAAADGRLRPASREKVTAAIERLDESIRTMKRIMQERYEEKGL</sequence>
<dbReference type="InterPro" id="IPR007345">
    <property type="entry name" value="Polysacch_pyruvyl_Trfase"/>
</dbReference>
<dbReference type="Proteomes" id="UP000245461">
    <property type="component" value="Unassembled WGS sequence"/>
</dbReference>
<dbReference type="SUPFAM" id="SSF53335">
    <property type="entry name" value="S-adenosyl-L-methionine-dependent methyltransferases"/>
    <property type="match status" value="1"/>
</dbReference>
<evidence type="ECO:0000313" key="4">
    <source>
        <dbReference type="Proteomes" id="UP000245461"/>
    </source>
</evidence>